<dbReference type="AlphaFoldDB" id="A0A9N9QMN1"/>
<keyword evidence="2" id="KW-1185">Reference proteome</keyword>
<reference evidence="1" key="1">
    <citation type="submission" date="2022-01" db="EMBL/GenBank/DDBJ databases">
        <authorList>
            <person name="King R."/>
        </authorList>
    </citation>
    <scope>NUCLEOTIDE SEQUENCE</scope>
</reference>
<proteinExistence type="predicted"/>
<evidence type="ECO:0000313" key="1">
    <source>
        <dbReference type="EMBL" id="CAG9765289.1"/>
    </source>
</evidence>
<accession>A0A9N9QMN1</accession>
<organism evidence="1 2">
    <name type="scientific">Ceutorhynchus assimilis</name>
    <name type="common">cabbage seed weevil</name>
    <dbReference type="NCBI Taxonomy" id="467358"/>
    <lineage>
        <taxon>Eukaryota</taxon>
        <taxon>Metazoa</taxon>
        <taxon>Ecdysozoa</taxon>
        <taxon>Arthropoda</taxon>
        <taxon>Hexapoda</taxon>
        <taxon>Insecta</taxon>
        <taxon>Pterygota</taxon>
        <taxon>Neoptera</taxon>
        <taxon>Endopterygota</taxon>
        <taxon>Coleoptera</taxon>
        <taxon>Polyphaga</taxon>
        <taxon>Cucujiformia</taxon>
        <taxon>Curculionidae</taxon>
        <taxon>Ceutorhynchinae</taxon>
        <taxon>Ceutorhynchus</taxon>
    </lineage>
</organism>
<dbReference type="Proteomes" id="UP001152799">
    <property type="component" value="Chromosome 2"/>
</dbReference>
<protein>
    <submittedName>
        <fullName evidence="1">Uncharacterized protein</fullName>
    </submittedName>
</protein>
<name>A0A9N9QMN1_9CUCU</name>
<dbReference type="OrthoDB" id="10604114at2759"/>
<gene>
    <name evidence="1" type="ORF">CEUTPL_LOCUS5899</name>
</gene>
<sequence>MGAANGALALYEILKEIQSSKINLIKIWPDLFNLPEIFCKLINGLGGMVSAGVNGLFGIFSKIYQFPFGWIGTLKKFVNDILDCISGGRPTNRDIDEAADKLLEVSRRKRSLFNLQGGFPVFTNFLESLKGKGNFKIKGLSISRLVDIIKKASATAKTTVMEIMNLLNPFSPMKNIVARLFVDTIVSLNTTKGPLYVSRLFPNIEIPDSALKGTNRNLAVDLIVPDNIDLSVMNLPTTKMLRSIPIVKEIYGEFDEAALEYTNSTLEFLLTNEHVEELVEFTTTLVGLRK</sequence>
<dbReference type="EMBL" id="OU892278">
    <property type="protein sequence ID" value="CAG9765289.1"/>
    <property type="molecule type" value="Genomic_DNA"/>
</dbReference>
<evidence type="ECO:0000313" key="2">
    <source>
        <dbReference type="Proteomes" id="UP001152799"/>
    </source>
</evidence>